<sequence length="211" mass="21549">MLSSIFLSLLSLTFTTALPTDSHLDKRQSTGSGPFTLIAAHSGSPIHLQAINANGGSFWIGKPPLTYCPVPPVPPGDCPPGTETALNVESGNCGLATEVPGGQDVYVAYSGALSFTEPHEEGGEVGAITGFAYQNNTNTTGGLGVFSFTGLGSLGGFVACPTVNGTGPYQIFADLPYLCDKAVPGGNVSACIGFDALGDSFANETAAFEYE</sequence>
<organism evidence="2 3">
    <name type="scientific">Cladonia borealis</name>
    <dbReference type="NCBI Taxonomy" id="184061"/>
    <lineage>
        <taxon>Eukaryota</taxon>
        <taxon>Fungi</taxon>
        <taxon>Dikarya</taxon>
        <taxon>Ascomycota</taxon>
        <taxon>Pezizomycotina</taxon>
        <taxon>Lecanoromycetes</taxon>
        <taxon>OSLEUM clade</taxon>
        <taxon>Lecanoromycetidae</taxon>
        <taxon>Lecanorales</taxon>
        <taxon>Lecanorineae</taxon>
        <taxon>Cladoniaceae</taxon>
        <taxon>Cladonia</taxon>
    </lineage>
</organism>
<name>A0AA39UZV0_9LECA</name>
<keyword evidence="3" id="KW-1185">Reference proteome</keyword>
<dbReference type="EMBL" id="JAFEKC020000017">
    <property type="protein sequence ID" value="KAK0510162.1"/>
    <property type="molecule type" value="Genomic_DNA"/>
</dbReference>
<evidence type="ECO:0000313" key="3">
    <source>
        <dbReference type="Proteomes" id="UP001166286"/>
    </source>
</evidence>
<feature type="chain" id="PRO_5041235454" evidence="1">
    <location>
        <begin position="18"/>
        <end position="211"/>
    </location>
</feature>
<dbReference type="PANTHER" id="PTHR42047:SF1">
    <property type="entry name" value="PROTEIN, PUTATIVE (AFU_ORTHOLOGUE AFUA_6G03560)-RELATED"/>
    <property type="match status" value="1"/>
</dbReference>
<protein>
    <submittedName>
        <fullName evidence="2">Uncharacterized protein</fullName>
    </submittedName>
</protein>
<dbReference type="PANTHER" id="PTHR42047">
    <property type="entry name" value="PROTEIN, PUTATIVE (AFU_ORTHOLOGUE AFUA_6G03560)-RELATED"/>
    <property type="match status" value="1"/>
</dbReference>
<gene>
    <name evidence="2" type="ORF">JMJ35_007556</name>
</gene>
<proteinExistence type="predicted"/>
<dbReference type="InterPro" id="IPR052820">
    <property type="entry name" value="PhiA_domain"/>
</dbReference>
<dbReference type="AlphaFoldDB" id="A0AA39UZV0"/>
<evidence type="ECO:0000313" key="2">
    <source>
        <dbReference type="EMBL" id="KAK0510162.1"/>
    </source>
</evidence>
<feature type="signal peptide" evidence="1">
    <location>
        <begin position="1"/>
        <end position="17"/>
    </location>
</feature>
<accession>A0AA39UZV0</accession>
<comment type="caution">
    <text evidence="2">The sequence shown here is derived from an EMBL/GenBank/DDBJ whole genome shotgun (WGS) entry which is preliminary data.</text>
</comment>
<reference evidence="2" key="1">
    <citation type="submission" date="2023-03" db="EMBL/GenBank/DDBJ databases">
        <title>Complete genome of Cladonia borealis.</title>
        <authorList>
            <person name="Park H."/>
        </authorList>
    </citation>
    <scope>NUCLEOTIDE SEQUENCE</scope>
    <source>
        <strain evidence="2">ANT050790</strain>
    </source>
</reference>
<keyword evidence="1" id="KW-0732">Signal</keyword>
<evidence type="ECO:0000256" key="1">
    <source>
        <dbReference type="SAM" id="SignalP"/>
    </source>
</evidence>
<dbReference type="Proteomes" id="UP001166286">
    <property type="component" value="Unassembled WGS sequence"/>
</dbReference>